<dbReference type="EC" id="2.1.1.72" evidence="1"/>
<evidence type="ECO:0000256" key="2">
    <source>
        <dbReference type="ARBA" id="ARBA00022603"/>
    </source>
</evidence>
<reference evidence="7 8" key="1">
    <citation type="submission" date="2021-04" db="EMBL/GenBank/DDBJ databases">
        <authorList>
            <person name="Ivanova A."/>
        </authorList>
    </citation>
    <scope>NUCLEOTIDE SEQUENCE [LARGE SCALE GENOMIC DNA]</scope>
    <source>
        <strain evidence="7 8">G18</strain>
    </source>
</reference>
<dbReference type="InterPro" id="IPR002941">
    <property type="entry name" value="DNA_methylase_N4/N6"/>
</dbReference>
<evidence type="ECO:0000313" key="7">
    <source>
        <dbReference type="EMBL" id="MBP3955049.1"/>
    </source>
</evidence>
<accession>A0ABS5BMT6</accession>
<keyword evidence="4" id="KW-0949">S-adenosyl-L-methionine</keyword>
<gene>
    <name evidence="7" type="ORF">J8F10_07105</name>
</gene>
<evidence type="ECO:0000256" key="3">
    <source>
        <dbReference type="ARBA" id="ARBA00022679"/>
    </source>
</evidence>
<evidence type="ECO:0000256" key="5">
    <source>
        <dbReference type="ARBA" id="ARBA00047942"/>
    </source>
</evidence>
<dbReference type="PRINTS" id="PR00506">
    <property type="entry name" value="D21N6MTFRASE"/>
</dbReference>
<evidence type="ECO:0000256" key="4">
    <source>
        <dbReference type="ARBA" id="ARBA00022691"/>
    </source>
</evidence>
<comment type="caution">
    <text evidence="7">The sequence shown here is derived from an EMBL/GenBank/DDBJ whole genome shotgun (WGS) entry which is preliminary data.</text>
</comment>
<keyword evidence="8" id="KW-1185">Reference proteome</keyword>
<sequence length="195" mass="22111">MTTPSILPDMPLNQHAARELELLFGKKSIFDTPKPVGLLRLLTHLGSSPGDLVLDFFAGAGSLADAVMVLNMEGGLARRYILVQFPEPLDPNNIDQKMTVDFCDEIGRPRNVAEITKERIRRAAKSTDRTTPLCRRCGISRLQGRLFKHPGLELECIRHRKGLVRRGRPHRGRPQRRRHPYRIAAEARTRPVRPD</sequence>
<comment type="catalytic activity">
    <reaction evidence="5">
        <text>a 2'-deoxyadenosine in DNA + S-adenosyl-L-methionine = an N(6)-methyl-2'-deoxyadenosine in DNA + S-adenosyl-L-homocysteine + H(+)</text>
        <dbReference type="Rhea" id="RHEA:15197"/>
        <dbReference type="Rhea" id="RHEA-COMP:12418"/>
        <dbReference type="Rhea" id="RHEA-COMP:12419"/>
        <dbReference type="ChEBI" id="CHEBI:15378"/>
        <dbReference type="ChEBI" id="CHEBI:57856"/>
        <dbReference type="ChEBI" id="CHEBI:59789"/>
        <dbReference type="ChEBI" id="CHEBI:90615"/>
        <dbReference type="ChEBI" id="CHEBI:90616"/>
        <dbReference type="EC" id="2.1.1.72"/>
    </reaction>
</comment>
<keyword evidence="2" id="KW-0489">Methyltransferase</keyword>
<dbReference type="RefSeq" id="WP_210653150.1">
    <property type="nucleotide sequence ID" value="NZ_JAGKQQ010000001.1"/>
</dbReference>
<evidence type="ECO:0000313" key="8">
    <source>
        <dbReference type="Proteomes" id="UP000676565"/>
    </source>
</evidence>
<keyword evidence="3" id="KW-0808">Transferase</keyword>
<dbReference type="SUPFAM" id="SSF53335">
    <property type="entry name" value="S-adenosyl-L-methionine-dependent methyltransferases"/>
    <property type="match status" value="1"/>
</dbReference>
<protein>
    <recommendedName>
        <fullName evidence="1">site-specific DNA-methyltransferase (adenine-specific)</fullName>
        <ecNumber evidence="1">2.1.1.72</ecNumber>
    </recommendedName>
</protein>
<organism evidence="7 8">
    <name type="scientific">Gemmata palustris</name>
    <dbReference type="NCBI Taxonomy" id="2822762"/>
    <lineage>
        <taxon>Bacteria</taxon>
        <taxon>Pseudomonadati</taxon>
        <taxon>Planctomycetota</taxon>
        <taxon>Planctomycetia</taxon>
        <taxon>Gemmatales</taxon>
        <taxon>Gemmataceae</taxon>
        <taxon>Gemmata</taxon>
    </lineage>
</organism>
<dbReference type="Gene3D" id="3.40.50.150">
    <property type="entry name" value="Vaccinia Virus protein VP39"/>
    <property type="match status" value="1"/>
</dbReference>
<dbReference type="EMBL" id="JAGKQQ010000001">
    <property type="protein sequence ID" value="MBP3955049.1"/>
    <property type="molecule type" value="Genomic_DNA"/>
</dbReference>
<feature type="domain" description="DNA methylase N-4/N-6" evidence="6">
    <location>
        <begin position="28"/>
        <end position="71"/>
    </location>
</feature>
<evidence type="ECO:0000256" key="1">
    <source>
        <dbReference type="ARBA" id="ARBA00011900"/>
    </source>
</evidence>
<proteinExistence type="predicted"/>
<name>A0ABS5BMT6_9BACT</name>
<dbReference type="Pfam" id="PF01555">
    <property type="entry name" value="N6_N4_Mtase"/>
    <property type="match status" value="1"/>
</dbReference>
<dbReference type="InterPro" id="IPR002295">
    <property type="entry name" value="N4/N6-MTase_EcoPI_Mod-like"/>
</dbReference>
<evidence type="ECO:0000259" key="6">
    <source>
        <dbReference type="Pfam" id="PF01555"/>
    </source>
</evidence>
<dbReference type="Proteomes" id="UP000676565">
    <property type="component" value="Unassembled WGS sequence"/>
</dbReference>
<dbReference type="InterPro" id="IPR029063">
    <property type="entry name" value="SAM-dependent_MTases_sf"/>
</dbReference>